<proteinExistence type="predicted"/>
<name>A0A395NCA5_TRIAR</name>
<dbReference type="AlphaFoldDB" id="A0A395NCA5"/>
<keyword evidence="2" id="KW-1185">Reference proteome</keyword>
<evidence type="ECO:0000313" key="2">
    <source>
        <dbReference type="Proteomes" id="UP000266272"/>
    </source>
</evidence>
<gene>
    <name evidence="1" type="ORF">TARUN_8529</name>
</gene>
<comment type="caution">
    <text evidence="1">The sequence shown here is derived from an EMBL/GenBank/DDBJ whole genome shotgun (WGS) entry which is preliminary data.</text>
</comment>
<dbReference type="Proteomes" id="UP000266272">
    <property type="component" value="Unassembled WGS sequence"/>
</dbReference>
<evidence type="ECO:0000313" key="1">
    <source>
        <dbReference type="EMBL" id="RFU73725.1"/>
    </source>
</evidence>
<dbReference type="EMBL" id="PXOA01000613">
    <property type="protein sequence ID" value="RFU73725.1"/>
    <property type="molecule type" value="Genomic_DNA"/>
</dbReference>
<sequence>MLGFLSYHPVALAMAPQGAEASNLVLVARRLDGILGVENKGHGAARIRSCGANVAQAGDAEEKGRILPKAADDDGRSRHCNVTVTSSKVTPNCVVDPGTPNRPQPRELQIFNFGY</sequence>
<accession>A0A395NCA5</accession>
<reference evidence="1 2" key="1">
    <citation type="journal article" date="2018" name="PLoS Pathog.">
        <title>Evolution of structural diversity of trichothecenes, a family of toxins produced by plant pathogenic and entomopathogenic fungi.</title>
        <authorList>
            <person name="Proctor R.H."/>
            <person name="McCormick S.P."/>
            <person name="Kim H.S."/>
            <person name="Cardoza R.E."/>
            <person name="Stanley A.M."/>
            <person name="Lindo L."/>
            <person name="Kelly A."/>
            <person name="Brown D.W."/>
            <person name="Lee T."/>
            <person name="Vaughan M.M."/>
            <person name="Alexander N.J."/>
            <person name="Busman M."/>
            <person name="Gutierrez S."/>
        </authorList>
    </citation>
    <scope>NUCLEOTIDE SEQUENCE [LARGE SCALE GENOMIC DNA]</scope>
    <source>
        <strain evidence="1 2">IBT 40837</strain>
    </source>
</reference>
<organism evidence="1 2">
    <name type="scientific">Trichoderma arundinaceum</name>
    <dbReference type="NCBI Taxonomy" id="490622"/>
    <lineage>
        <taxon>Eukaryota</taxon>
        <taxon>Fungi</taxon>
        <taxon>Dikarya</taxon>
        <taxon>Ascomycota</taxon>
        <taxon>Pezizomycotina</taxon>
        <taxon>Sordariomycetes</taxon>
        <taxon>Hypocreomycetidae</taxon>
        <taxon>Hypocreales</taxon>
        <taxon>Hypocreaceae</taxon>
        <taxon>Trichoderma</taxon>
    </lineage>
</organism>
<protein>
    <submittedName>
        <fullName evidence="1">Uncharacterized protein</fullName>
    </submittedName>
</protein>